<name>A0ABD7GNF5_9ENTR</name>
<evidence type="ECO:0000313" key="2">
    <source>
        <dbReference type="Proteomes" id="UP000255291"/>
    </source>
</evidence>
<gene>
    <name evidence="1" type="ORF">DXF87_27225</name>
</gene>
<sequence length="58" mass="6394">SGEMVRLGTLECICGHGKLRIWGRWSYIVCGSGGDIFNQLVASGKIRRRALWGALRGM</sequence>
<dbReference type="EMBL" id="QRBW01000640">
    <property type="protein sequence ID" value="RDT45564.1"/>
    <property type="molecule type" value="Genomic_DNA"/>
</dbReference>
<accession>A0ABD7GNF5</accession>
<feature type="non-terminal residue" evidence="1">
    <location>
        <position position="1"/>
    </location>
</feature>
<dbReference type="AlphaFoldDB" id="A0ABD7GNF5"/>
<dbReference type="Pfam" id="PF06576">
    <property type="entry name" value="DUF1133"/>
    <property type="match status" value="1"/>
</dbReference>
<protein>
    <submittedName>
        <fullName evidence="1">DUF1133 family protein</fullName>
    </submittedName>
</protein>
<evidence type="ECO:0000313" key="1">
    <source>
        <dbReference type="EMBL" id="RDT45564.1"/>
    </source>
</evidence>
<proteinExistence type="predicted"/>
<comment type="caution">
    <text evidence="1">The sequence shown here is derived from an EMBL/GenBank/DDBJ whole genome shotgun (WGS) entry which is preliminary data.</text>
</comment>
<reference evidence="1 2" key="1">
    <citation type="submission" date="2018-07" db="EMBL/GenBank/DDBJ databases">
        <title>The use of a cohorting ward and systematic surveillance cultures for the control of a Klebsiella pneumoniae carbapenemase (KPC)-producing Enterobacteriaceae outbreak.</title>
        <authorList>
            <person name="Doi Y."/>
        </authorList>
    </citation>
    <scope>NUCLEOTIDE SEQUENCE [LARGE SCALE GENOMIC DNA]</scope>
    <source>
        <strain evidence="1 2">1-RC-17-04017</strain>
    </source>
</reference>
<dbReference type="InterPro" id="IPR010557">
    <property type="entry name" value="DUF1133"/>
</dbReference>
<dbReference type="Proteomes" id="UP000255291">
    <property type="component" value="Unassembled WGS sequence"/>
</dbReference>
<organism evidence="1 2">
    <name type="scientific">Enterobacter roggenkampii</name>
    <dbReference type="NCBI Taxonomy" id="1812935"/>
    <lineage>
        <taxon>Bacteria</taxon>
        <taxon>Pseudomonadati</taxon>
        <taxon>Pseudomonadota</taxon>
        <taxon>Gammaproteobacteria</taxon>
        <taxon>Enterobacterales</taxon>
        <taxon>Enterobacteriaceae</taxon>
        <taxon>Enterobacter</taxon>
        <taxon>Enterobacter cloacae complex</taxon>
    </lineage>
</organism>